<dbReference type="Gene3D" id="3.30.2010.10">
    <property type="entry name" value="Metalloproteases ('zincins'), catalytic domain"/>
    <property type="match status" value="1"/>
</dbReference>
<evidence type="ECO:0000259" key="10">
    <source>
        <dbReference type="Pfam" id="PF23368"/>
    </source>
</evidence>
<dbReference type="GO" id="GO:0051603">
    <property type="term" value="P:proteolysis involved in protein catabolic process"/>
    <property type="evidence" value="ECO:0007669"/>
    <property type="project" value="TreeGrafter"/>
</dbReference>
<keyword evidence="8" id="KW-0812">Transmembrane</keyword>
<dbReference type="PANTHER" id="PTHR22726">
    <property type="entry name" value="METALLOENDOPEPTIDASE OMA1"/>
    <property type="match status" value="1"/>
</dbReference>
<comment type="similarity">
    <text evidence="6">Belongs to the peptidase M48 family.</text>
</comment>
<feature type="domain" description="Peptidase M48" evidence="9">
    <location>
        <begin position="164"/>
        <end position="342"/>
    </location>
</feature>
<evidence type="ECO:0000256" key="5">
    <source>
        <dbReference type="ARBA" id="ARBA00023049"/>
    </source>
</evidence>
<name>A0A7C1T142_9HYPH</name>
<protein>
    <submittedName>
        <fullName evidence="11">M48 family metallopeptidase</fullName>
    </submittedName>
</protein>
<dbReference type="InterPro" id="IPR001915">
    <property type="entry name" value="Peptidase_M48"/>
</dbReference>
<feature type="transmembrane region" description="Helical" evidence="8">
    <location>
        <begin position="104"/>
        <end position="122"/>
    </location>
</feature>
<evidence type="ECO:0000256" key="4">
    <source>
        <dbReference type="ARBA" id="ARBA00022833"/>
    </source>
</evidence>
<dbReference type="InterPro" id="IPR055518">
    <property type="entry name" value="DUF7092"/>
</dbReference>
<feature type="region of interest" description="Disordered" evidence="7">
    <location>
        <begin position="1"/>
        <end position="22"/>
    </location>
</feature>
<dbReference type="CDD" id="cd07332">
    <property type="entry name" value="M48C_Oma1_like"/>
    <property type="match status" value="1"/>
</dbReference>
<organism evidence="11">
    <name type="scientific">Agrobacterium albertimagni</name>
    <dbReference type="NCBI Taxonomy" id="147266"/>
    <lineage>
        <taxon>Bacteria</taxon>
        <taxon>Pseudomonadati</taxon>
        <taxon>Pseudomonadota</taxon>
        <taxon>Alphaproteobacteria</taxon>
        <taxon>Hyphomicrobiales</taxon>
        <taxon>Rhizobiaceae</taxon>
        <taxon>Rhizobium/Agrobacterium group</taxon>
        <taxon>Agrobacterium</taxon>
    </lineage>
</organism>
<keyword evidence="2" id="KW-0479">Metal-binding</keyword>
<dbReference type="AlphaFoldDB" id="A0A7C1T142"/>
<proteinExistence type="inferred from homology"/>
<accession>A0A7C1T142</accession>
<evidence type="ECO:0000313" key="11">
    <source>
        <dbReference type="EMBL" id="HEB42761.1"/>
    </source>
</evidence>
<comment type="caution">
    <text evidence="11">The sequence shown here is derived from an EMBL/GenBank/DDBJ whole genome shotgun (WGS) entry which is preliminary data.</text>
</comment>
<keyword evidence="4 6" id="KW-0862">Zinc</keyword>
<reference evidence="11" key="1">
    <citation type="journal article" date="2020" name="mSystems">
        <title>Genome- and Community-Level Interaction Insights into Carbon Utilization and Element Cycling Functions of Hydrothermarchaeota in Hydrothermal Sediment.</title>
        <authorList>
            <person name="Zhou Z."/>
            <person name="Liu Y."/>
            <person name="Xu W."/>
            <person name="Pan J."/>
            <person name="Luo Z.H."/>
            <person name="Li M."/>
        </authorList>
    </citation>
    <scope>NUCLEOTIDE SEQUENCE [LARGE SCALE GENOMIC DNA]</scope>
    <source>
        <strain evidence="11">SpSt-243</strain>
    </source>
</reference>
<evidence type="ECO:0000256" key="2">
    <source>
        <dbReference type="ARBA" id="ARBA00022723"/>
    </source>
</evidence>
<keyword evidence="8" id="KW-0472">Membrane</keyword>
<dbReference type="GO" id="GO:0046872">
    <property type="term" value="F:metal ion binding"/>
    <property type="evidence" value="ECO:0007669"/>
    <property type="project" value="UniProtKB-KW"/>
</dbReference>
<dbReference type="Pfam" id="PF01435">
    <property type="entry name" value="Peptidase_M48"/>
    <property type="match status" value="1"/>
</dbReference>
<comment type="cofactor">
    <cofactor evidence="6">
        <name>Zn(2+)</name>
        <dbReference type="ChEBI" id="CHEBI:29105"/>
    </cofactor>
    <text evidence="6">Binds 1 zinc ion per subunit.</text>
</comment>
<dbReference type="PANTHER" id="PTHR22726:SF1">
    <property type="entry name" value="METALLOENDOPEPTIDASE OMA1, MITOCHONDRIAL"/>
    <property type="match status" value="1"/>
</dbReference>
<dbReference type="GO" id="GO:0016020">
    <property type="term" value="C:membrane"/>
    <property type="evidence" value="ECO:0007669"/>
    <property type="project" value="TreeGrafter"/>
</dbReference>
<dbReference type="InterPro" id="IPR051156">
    <property type="entry name" value="Mito/Outer_Membr_Metalloprot"/>
</dbReference>
<feature type="domain" description="DUF7092" evidence="10">
    <location>
        <begin position="9"/>
        <end position="88"/>
    </location>
</feature>
<evidence type="ECO:0000256" key="8">
    <source>
        <dbReference type="SAM" id="Phobius"/>
    </source>
</evidence>
<gene>
    <name evidence="11" type="ORF">ENP70_03440</name>
</gene>
<sequence length="352" mass="37755">MASDDKRIASGRWHPPGSSRSEPAVLLAEGKTLFVRLDAGGDPVSLGDLARTEISARVGRIPRRITFADGSLFETDDNDAVDLWLRKHGKKGGVHEMERFHPRLVAFVIAVVVLAGLIYRYAVPALVEVAVLVTPPAVTQWMASGTLLSLDQAVFSESRLPEARQTEILEAFNQVAALSSRGTAGYNLNFRYGGPIGPNAFALPDGTLVITDELIELADGDMDMIIGVLAHEIGHVEEEHSLRQLYRAAGMAGLIMLIAGDIGAAGEDILTNGAALMSLSHSRNAENEADRISVELMAKAGRDPRAIGRFFARLEEKLGLDGDSSFLSTHPGTSERREAIDNHAKTVEAGGS</sequence>
<dbReference type="GO" id="GO:0004222">
    <property type="term" value="F:metalloendopeptidase activity"/>
    <property type="evidence" value="ECO:0007669"/>
    <property type="project" value="InterPro"/>
</dbReference>
<keyword evidence="5 6" id="KW-0482">Metalloprotease</keyword>
<evidence type="ECO:0000256" key="7">
    <source>
        <dbReference type="SAM" id="MobiDB-lite"/>
    </source>
</evidence>
<evidence type="ECO:0000256" key="6">
    <source>
        <dbReference type="RuleBase" id="RU003983"/>
    </source>
</evidence>
<dbReference type="Pfam" id="PF23368">
    <property type="entry name" value="DUF7092"/>
    <property type="match status" value="1"/>
</dbReference>
<evidence type="ECO:0000256" key="1">
    <source>
        <dbReference type="ARBA" id="ARBA00022670"/>
    </source>
</evidence>
<dbReference type="EMBL" id="DSKI01000188">
    <property type="protein sequence ID" value="HEB42761.1"/>
    <property type="molecule type" value="Genomic_DNA"/>
</dbReference>
<keyword evidence="8" id="KW-1133">Transmembrane helix</keyword>
<evidence type="ECO:0000256" key="3">
    <source>
        <dbReference type="ARBA" id="ARBA00022801"/>
    </source>
</evidence>
<keyword evidence="3 6" id="KW-0378">Hydrolase</keyword>
<evidence type="ECO:0000259" key="9">
    <source>
        <dbReference type="Pfam" id="PF01435"/>
    </source>
</evidence>
<keyword evidence="1 6" id="KW-0645">Protease</keyword>